<sequence length="435" mass="47284">MGAPGGPPHTSCPAIRDSPCERGHSPAYCHAMVLDTLSRQREHTSLPDHPITALAERDLRWRRLHDAMAAEGYDALLFAAADYRGHKGSLRYLSDYNLGHRYGYAVMFAGEEPIVVLPQNLEADRRPAGGWVSDYRFPYNLGAGLAEILRSKGEALRVGIVGLGQVMKVEDYLAVTQGLPRSTFTDASALFDRVRAIKSPAETRAVREGAYIVDRCFDRLLEIAKPGMTEQQVAAEMFRVGAELGGQDPLFLTMYAEERDGVTRATFGQPQDRVLGVNDVFTFSYEIVGPSGYWVELSRMVTFGEPAASVDHIGRAVALGMDAAAAALRPGTGFDAVQRAVIDAVESQGVRSEYWSGHGLGLDVLEEPWVGLDVVQDGSKAGAVTAVEPGMVLAIHPTLWDEDTRAMGYMANTYVIDDDGAQALSRHPVTVHPIP</sequence>
<dbReference type="EMBL" id="CP040915">
    <property type="protein sequence ID" value="QDC25657.1"/>
    <property type="molecule type" value="Genomic_DNA"/>
</dbReference>
<name>A0A5B8C617_9MICO</name>
<accession>A0A5B8C617</accession>
<feature type="domain" description="Peptidase M24" evidence="1">
    <location>
        <begin position="205"/>
        <end position="404"/>
    </location>
</feature>
<gene>
    <name evidence="3" type="ORF">FE374_14490</name>
</gene>
<evidence type="ECO:0000313" key="4">
    <source>
        <dbReference type="Proteomes" id="UP000314616"/>
    </source>
</evidence>
<reference evidence="3 4" key="1">
    <citation type="submission" date="2019-05" db="EMBL/GenBank/DDBJ databases">
        <title>Georgenia *** sp. nov., and Georgenia *** sp. nov., isolated from the intestinal contents of plateau pika (Ochotona curzoniae) in the Qinghai-Tibet plateau of China.</title>
        <authorList>
            <person name="Tian Z."/>
        </authorList>
    </citation>
    <scope>NUCLEOTIDE SEQUENCE [LARGE SCALE GENOMIC DNA]</scope>
    <source>
        <strain evidence="3 4">Z443</strain>
    </source>
</reference>
<dbReference type="Pfam" id="PF00557">
    <property type="entry name" value="Peptidase_M24"/>
    <property type="match status" value="1"/>
</dbReference>
<dbReference type="PANTHER" id="PTHR46112">
    <property type="entry name" value="AMINOPEPTIDASE"/>
    <property type="match status" value="1"/>
</dbReference>
<dbReference type="AlphaFoldDB" id="A0A5B8C617"/>
<protein>
    <submittedName>
        <fullName evidence="3">Aminopeptidase P family protein</fullName>
    </submittedName>
</protein>
<dbReference type="Gene3D" id="3.40.350.10">
    <property type="entry name" value="Creatinase/prolidase N-terminal domain"/>
    <property type="match status" value="1"/>
</dbReference>
<dbReference type="KEGG" id="gyu:FE374_14490"/>
<dbReference type="Proteomes" id="UP000314616">
    <property type="component" value="Chromosome"/>
</dbReference>
<keyword evidence="3" id="KW-0645">Protease</keyword>
<evidence type="ECO:0000259" key="1">
    <source>
        <dbReference type="Pfam" id="PF00557"/>
    </source>
</evidence>
<dbReference type="InterPro" id="IPR000994">
    <property type="entry name" value="Pept_M24"/>
</dbReference>
<dbReference type="InterPro" id="IPR029149">
    <property type="entry name" value="Creatin/AminoP/Spt16_N"/>
</dbReference>
<keyword evidence="3" id="KW-0378">Hydrolase</keyword>
<feature type="domain" description="Creatinase N-terminal" evidence="2">
    <location>
        <begin position="60"/>
        <end position="197"/>
    </location>
</feature>
<dbReference type="OrthoDB" id="9806388at2"/>
<evidence type="ECO:0000259" key="2">
    <source>
        <dbReference type="Pfam" id="PF01321"/>
    </source>
</evidence>
<dbReference type="Gene3D" id="3.90.230.10">
    <property type="entry name" value="Creatinase/methionine aminopeptidase superfamily"/>
    <property type="match status" value="1"/>
</dbReference>
<organism evidence="3 4">
    <name type="scientific">Georgenia yuyongxinii</name>
    <dbReference type="NCBI Taxonomy" id="2589797"/>
    <lineage>
        <taxon>Bacteria</taxon>
        <taxon>Bacillati</taxon>
        <taxon>Actinomycetota</taxon>
        <taxon>Actinomycetes</taxon>
        <taxon>Micrococcales</taxon>
        <taxon>Bogoriellaceae</taxon>
        <taxon>Georgenia</taxon>
    </lineage>
</organism>
<dbReference type="CDD" id="cd01066">
    <property type="entry name" value="APP_MetAP"/>
    <property type="match status" value="1"/>
</dbReference>
<dbReference type="PANTHER" id="PTHR46112:SF2">
    <property type="entry name" value="XAA-PRO AMINOPEPTIDASE P-RELATED"/>
    <property type="match status" value="1"/>
</dbReference>
<keyword evidence="3" id="KW-0031">Aminopeptidase</keyword>
<dbReference type="InterPro" id="IPR050659">
    <property type="entry name" value="Peptidase_M24B"/>
</dbReference>
<evidence type="ECO:0000313" key="3">
    <source>
        <dbReference type="EMBL" id="QDC25657.1"/>
    </source>
</evidence>
<dbReference type="GO" id="GO:0004177">
    <property type="term" value="F:aminopeptidase activity"/>
    <property type="evidence" value="ECO:0007669"/>
    <property type="project" value="UniProtKB-KW"/>
</dbReference>
<proteinExistence type="predicted"/>
<dbReference type="Pfam" id="PF01321">
    <property type="entry name" value="Creatinase_N"/>
    <property type="match status" value="1"/>
</dbReference>
<dbReference type="InterPro" id="IPR000587">
    <property type="entry name" value="Creatinase_N"/>
</dbReference>
<dbReference type="InterPro" id="IPR036005">
    <property type="entry name" value="Creatinase/aminopeptidase-like"/>
</dbReference>
<dbReference type="SUPFAM" id="SSF53092">
    <property type="entry name" value="Creatinase/prolidase N-terminal domain"/>
    <property type="match status" value="1"/>
</dbReference>
<dbReference type="SUPFAM" id="SSF55920">
    <property type="entry name" value="Creatinase/aminopeptidase"/>
    <property type="match status" value="1"/>
</dbReference>